<dbReference type="OrthoDB" id="1665841at2"/>
<organism evidence="1 2">
    <name type="scientific">Halarsenatibacter silvermanii</name>
    <dbReference type="NCBI Taxonomy" id="321763"/>
    <lineage>
        <taxon>Bacteria</taxon>
        <taxon>Bacillati</taxon>
        <taxon>Bacillota</taxon>
        <taxon>Clostridia</taxon>
        <taxon>Halanaerobiales</taxon>
        <taxon>Halarsenatibacteraceae</taxon>
        <taxon>Halarsenatibacter</taxon>
    </lineage>
</organism>
<reference evidence="1 2" key="1">
    <citation type="submission" date="2016-10" db="EMBL/GenBank/DDBJ databases">
        <authorList>
            <person name="de Groot N.N."/>
        </authorList>
    </citation>
    <scope>NUCLEOTIDE SEQUENCE [LARGE SCALE GENOMIC DNA]</scope>
    <source>
        <strain evidence="1 2">SLAS-1</strain>
    </source>
</reference>
<sequence length="175" mass="19663">MKFPASGLQINTLKEGLKITVYVEKDARREVLEQVHNFIDRPLEVDININAAGRVKELGQISGEQRKKIYAVLKDIDEYTGQGVESIKREMKKIFTAESGSEMFSLSDCDRELAGDFIEFLIGYCFENGISLSDHPADSLDDIEKYMYVCIDKKICAVCGEKAEIHHYDAIGMGG</sequence>
<accession>A0A1G9NLR6</accession>
<gene>
    <name evidence="1" type="ORF">SAMN04488692_110116</name>
</gene>
<protein>
    <submittedName>
        <fullName evidence="1">Putative HNHc nuclease</fullName>
    </submittedName>
</protein>
<dbReference type="EMBL" id="FNGO01000010">
    <property type="protein sequence ID" value="SDL87291.1"/>
    <property type="molecule type" value="Genomic_DNA"/>
</dbReference>
<evidence type="ECO:0000313" key="2">
    <source>
        <dbReference type="Proteomes" id="UP000199476"/>
    </source>
</evidence>
<dbReference type="RefSeq" id="WP_089760122.1">
    <property type="nucleotide sequence ID" value="NZ_FNGO01000010.1"/>
</dbReference>
<dbReference type="AlphaFoldDB" id="A0A1G9NLR6"/>
<proteinExistence type="predicted"/>
<dbReference type="InterPro" id="IPR041242">
    <property type="entry name" value="HNHc_6"/>
</dbReference>
<dbReference type="Proteomes" id="UP000199476">
    <property type="component" value="Unassembled WGS sequence"/>
</dbReference>
<name>A0A1G9NLR6_9FIRM</name>
<evidence type="ECO:0000313" key="1">
    <source>
        <dbReference type="EMBL" id="SDL87291.1"/>
    </source>
</evidence>
<keyword evidence="2" id="KW-1185">Reference proteome</keyword>
<dbReference type="Pfam" id="PF16784">
    <property type="entry name" value="HNHc_6"/>
    <property type="match status" value="1"/>
</dbReference>
<dbReference type="STRING" id="321763.SAMN04488692_110116"/>